<evidence type="ECO:0000313" key="6">
    <source>
        <dbReference type="EMBL" id="MZR12727.1"/>
    </source>
</evidence>
<reference evidence="6 7" key="1">
    <citation type="submission" date="2019-12" db="EMBL/GenBank/DDBJ databases">
        <title>Maritimibacter sp. nov. sp. isolated from sea sand.</title>
        <authorList>
            <person name="Kim J."/>
            <person name="Jeong S.E."/>
            <person name="Jung H.S."/>
            <person name="Jeon C.O."/>
        </authorList>
    </citation>
    <scope>NUCLEOTIDE SEQUENCE [LARGE SCALE GENOMIC DNA]</scope>
    <source>
        <strain evidence="6 7">DP07</strain>
    </source>
</reference>
<dbReference type="InterPro" id="IPR000847">
    <property type="entry name" value="LysR_HTH_N"/>
</dbReference>
<dbReference type="GO" id="GO:0005829">
    <property type="term" value="C:cytosol"/>
    <property type="evidence" value="ECO:0007669"/>
    <property type="project" value="TreeGrafter"/>
</dbReference>
<dbReference type="PROSITE" id="PS50931">
    <property type="entry name" value="HTH_LYSR"/>
    <property type="match status" value="1"/>
</dbReference>
<proteinExistence type="inferred from homology"/>
<protein>
    <submittedName>
        <fullName evidence="6">LysR family transcriptional regulator</fullName>
    </submittedName>
</protein>
<dbReference type="InterPro" id="IPR050950">
    <property type="entry name" value="HTH-type_LysR_regulators"/>
</dbReference>
<dbReference type="SUPFAM" id="SSF46785">
    <property type="entry name" value="Winged helix' DNA-binding domain"/>
    <property type="match status" value="1"/>
</dbReference>
<accession>A0A845M4U1</accession>
<dbReference type="SUPFAM" id="SSF53850">
    <property type="entry name" value="Periplasmic binding protein-like II"/>
    <property type="match status" value="1"/>
</dbReference>
<name>A0A845M4U1_9RHOB</name>
<feature type="domain" description="HTH lysR-type" evidence="5">
    <location>
        <begin position="1"/>
        <end position="58"/>
    </location>
</feature>
<dbReference type="Proteomes" id="UP000467322">
    <property type="component" value="Unassembled WGS sequence"/>
</dbReference>
<organism evidence="6 7">
    <name type="scientific">Maritimibacter harenae</name>
    <dbReference type="NCBI Taxonomy" id="2606218"/>
    <lineage>
        <taxon>Bacteria</taxon>
        <taxon>Pseudomonadati</taxon>
        <taxon>Pseudomonadota</taxon>
        <taxon>Alphaproteobacteria</taxon>
        <taxon>Rhodobacterales</taxon>
        <taxon>Roseobacteraceae</taxon>
        <taxon>Maritimibacter</taxon>
    </lineage>
</organism>
<evidence type="ECO:0000256" key="1">
    <source>
        <dbReference type="ARBA" id="ARBA00009437"/>
    </source>
</evidence>
<dbReference type="InterPro" id="IPR036390">
    <property type="entry name" value="WH_DNA-bd_sf"/>
</dbReference>
<dbReference type="Gene3D" id="3.40.190.290">
    <property type="match status" value="1"/>
</dbReference>
<keyword evidence="2" id="KW-0805">Transcription regulation</keyword>
<dbReference type="AlphaFoldDB" id="A0A845M4U1"/>
<dbReference type="EMBL" id="WTUX01000011">
    <property type="protein sequence ID" value="MZR12727.1"/>
    <property type="molecule type" value="Genomic_DNA"/>
</dbReference>
<comment type="similarity">
    <text evidence="1">Belongs to the LysR transcriptional regulatory family.</text>
</comment>
<dbReference type="PANTHER" id="PTHR30419:SF8">
    <property type="entry name" value="NITROGEN ASSIMILATION TRANSCRIPTIONAL ACTIVATOR-RELATED"/>
    <property type="match status" value="1"/>
</dbReference>
<dbReference type="InterPro" id="IPR005119">
    <property type="entry name" value="LysR_subst-bd"/>
</dbReference>
<evidence type="ECO:0000256" key="3">
    <source>
        <dbReference type="ARBA" id="ARBA00023125"/>
    </source>
</evidence>
<dbReference type="Pfam" id="PF03466">
    <property type="entry name" value="LysR_substrate"/>
    <property type="match status" value="1"/>
</dbReference>
<comment type="caution">
    <text evidence="6">The sequence shown here is derived from an EMBL/GenBank/DDBJ whole genome shotgun (WGS) entry which is preliminary data.</text>
</comment>
<dbReference type="PANTHER" id="PTHR30419">
    <property type="entry name" value="HTH-TYPE TRANSCRIPTIONAL REGULATOR YBHD"/>
    <property type="match status" value="1"/>
</dbReference>
<evidence type="ECO:0000313" key="7">
    <source>
        <dbReference type="Proteomes" id="UP000467322"/>
    </source>
</evidence>
<keyword evidence="7" id="KW-1185">Reference proteome</keyword>
<evidence type="ECO:0000259" key="5">
    <source>
        <dbReference type="PROSITE" id="PS50931"/>
    </source>
</evidence>
<keyword evidence="3" id="KW-0238">DNA-binding</keyword>
<dbReference type="Gene3D" id="1.10.10.10">
    <property type="entry name" value="Winged helix-like DNA-binding domain superfamily/Winged helix DNA-binding domain"/>
    <property type="match status" value="1"/>
</dbReference>
<dbReference type="InterPro" id="IPR036388">
    <property type="entry name" value="WH-like_DNA-bd_sf"/>
</dbReference>
<dbReference type="GO" id="GO:0003700">
    <property type="term" value="F:DNA-binding transcription factor activity"/>
    <property type="evidence" value="ECO:0007669"/>
    <property type="project" value="InterPro"/>
</dbReference>
<evidence type="ECO:0000256" key="2">
    <source>
        <dbReference type="ARBA" id="ARBA00023015"/>
    </source>
</evidence>
<dbReference type="Pfam" id="PF00126">
    <property type="entry name" value="HTH_1"/>
    <property type="match status" value="1"/>
</dbReference>
<evidence type="ECO:0000256" key="4">
    <source>
        <dbReference type="ARBA" id="ARBA00023163"/>
    </source>
</evidence>
<sequence length="301" mass="32888">MKPAHVETIVAIADAGSLRAAAEVLGKTQPALTKALKQAEDDLGARIFTRAARGVEPTEIGRAVIARARVIQTEFRKLDEEVRQIQGARSGNLNITVSPLAAVRIVPRALDRFRRRFPGVQVQIAGGHPPSTMATLRSGDTDIVIGPVPALEDRGGLQVRSLFLSPISVITGRRSRLRDKTRLADLCDAEWVMIGPRKRVFGIGQDFRRLGLVPPEPVTTSDSITSLLAMIEGSDRLCSFPSFLLDEIAPRWQLARLPLEDEVTPVEIGLMTRSDRPLTPAGRAFCDAVTIQAERLKLRDA</sequence>
<keyword evidence="4" id="KW-0804">Transcription</keyword>
<dbReference type="RefSeq" id="WP_161350857.1">
    <property type="nucleotide sequence ID" value="NZ_WTUX01000011.1"/>
</dbReference>
<dbReference type="GO" id="GO:0003677">
    <property type="term" value="F:DNA binding"/>
    <property type="evidence" value="ECO:0007669"/>
    <property type="project" value="UniProtKB-KW"/>
</dbReference>
<gene>
    <name evidence="6" type="ORF">GQE99_06805</name>
</gene>